<reference evidence="1 2" key="1">
    <citation type="submission" date="2024-05" db="EMBL/GenBank/DDBJ databases">
        <title>Haplotype-resolved chromosome-level genome assembly of Huyou (Citrus changshanensis).</title>
        <authorList>
            <person name="Miao C."/>
            <person name="Chen W."/>
            <person name="Wu Y."/>
            <person name="Wang L."/>
            <person name="Zhao S."/>
            <person name="Grierson D."/>
            <person name="Xu C."/>
            <person name="Chen K."/>
        </authorList>
    </citation>
    <scope>NUCLEOTIDE SEQUENCE [LARGE SCALE GENOMIC DNA]</scope>
    <source>
        <strain evidence="1">01-14</strain>
        <tissue evidence="1">Leaf</tissue>
    </source>
</reference>
<protein>
    <submittedName>
        <fullName evidence="1">Uncharacterized protein</fullName>
    </submittedName>
</protein>
<evidence type="ECO:0000313" key="2">
    <source>
        <dbReference type="Proteomes" id="UP001428341"/>
    </source>
</evidence>
<dbReference type="Proteomes" id="UP001428341">
    <property type="component" value="Unassembled WGS sequence"/>
</dbReference>
<dbReference type="EMBL" id="JBCGBO010000024">
    <property type="protein sequence ID" value="KAK9181183.1"/>
    <property type="molecule type" value="Genomic_DNA"/>
</dbReference>
<dbReference type="AlphaFoldDB" id="A0AAP0LQG5"/>
<accession>A0AAP0LQG5</accession>
<gene>
    <name evidence="1" type="ORF">WN944_024320</name>
</gene>
<evidence type="ECO:0000313" key="1">
    <source>
        <dbReference type="EMBL" id="KAK9181183.1"/>
    </source>
</evidence>
<proteinExistence type="predicted"/>
<sequence>MKFKLKTSAHMPPVTIQTNNDVEFFLEEVHSGMKFRNPLCVTFERRSISTIPMDRQPSPRPSWEGSHAFSSHVPSSFHILSFNNFTVTDESPIECLPITQPTNEQEAVNEFVNDANCLDNPPLDADLA</sequence>
<organism evidence="1 2">
    <name type="scientific">Citrus x changshan-huyou</name>
    <dbReference type="NCBI Taxonomy" id="2935761"/>
    <lineage>
        <taxon>Eukaryota</taxon>
        <taxon>Viridiplantae</taxon>
        <taxon>Streptophyta</taxon>
        <taxon>Embryophyta</taxon>
        <taxon>Tracheophyta</taxon>
        <taxon>Spermatophyta</taxon>
        <taxon>Magnoliopsida</taxon>
        <taxon>eudicotyledons</taxon>
        <taxon>Gunneridae</taxon>
        <taxon>Pentapetalae</taxon>
        <taxon>rosids</taxon>
        <taxon>malvids</taxon>
        <taxon>Sapindales</taxon>
        <taxon>Rutaceae</taxon>
        <taxon>Aurantioideae</taxon>
        <taxon>Citrus</taxon>
    </lineage>
</organism>
<comment type="caution">
    <text evidence="1">The sequence shown here is derived from an EMBL/GenBank/DDBJ whole genome shotgun (WGS) entry which is preliminary data.</text>
</comment>
<keyword evidence="2" id="KW-1185">Reference proteome</keyword>
<name>A0AAP0LQG5_9ROSI</name>